<dbReference type="SUPFAM" id="SSF55486">
    <property type="entry name" value="Metalloproteases ('zincins'), catalytic domain"/>
    <property type="match status" value="1"/>
</dbReference>
<dbReference type="Pfam" id="PF13180">
    <property type="entry name" value="PDZ_2"/>
    <property type="match status" value="1"/>
</dbReference>
<dbReference type="InterPro" id="IPR001478">
    <property type="entry name" value="PDZ"/>
</dbReference>
<dbReference type="eggNOG" id="COG3975">
    <property type="taxonomic scope" value="Bacteria"/>
</dbReference>
<name>G4QDC1_TAYAM</name>
<organism evidence="2 3">
    <name type="scientific">Taylorella asinigenitalis (strain MCE3)</name>
    <dbReference type="NCBI Taxonomy" id="1008459"/>
    <lineage>
        <taxon>Bacteria</taxon>
        <taxon>Pseudomonadati</taxon>
        <taxon>Pseudomonadota</taxon>
        <taxon>Betaproteobacteria</taxon>
        <taxon>Burkholderiales</taxon>
        <taxon>Alcaligenaceae</taxon>
        <taxon>Taylorella</taxon>
    </lineage>
</organism>
<dbReference type="InterPro" id="IPR024191">
    <property type="entry name" value="Peptidase_M61"/>
</dbReference>
<proteinExistence type="predicted"/>
<dbReference type="InterPro" id="IPR027268">
    <property type="entry name" value="Peptidase_M4/M1_CTD_sf"/>
</dbReference>
<feature type="domain" description="PDZ" evidence="1">
    <location>
        <begin position="490"/>
        <end position="575"/>
    </location>
</feature>
<dbReference type="Proteomes" id="UP000009284">
    <property type="component" value="Chromosome"/>
</dbReference>
<dbReference type="SMART" id="SM00228">
    <property type="entry name" value="PDZ"/>
    <property type="match status" value="1"/>
</dbReference>
<dbReference type="PIRSF" id="PIRSF016493">
    <property type="entry name" value="Glycyl_aminpptds"/>
    <property type="match status" value="1"/>
</dbReference>
<sequence length="615" mass="69841">MLNVKYKNRFNKNNFMAFTVLYKVKPHKLSEHLLSIEMSFKNPIQGAQTKENKLEIYFPQWTPGSYMIRDFSKHIINLKLNGIAIDPHSYELNAAPNEDIKITYLVYAYDLSVRAAHVDDTHAFFNGTSLFFAIRGYEYAPCTLDIEGFDANWKVYTSLQRHSQTPEFSCGRYLARDYFELIDSPVEIGTPLTVSFKAHGAEHLMAFTGALPNIDLERIAADTKKICEHEIELFDPQNKRAAFLDTSERYVFLTHVTENSYGGLEHRSSTALICPRNTLPTKNMGEPDDGYVRFLGLVSHEYFHTWLVKRIVPAEHKRLRLDGMHPIHTLWIFEGFTSYFDDLLLAMTSLITPEKYLEILSKTYSDVFGVAGYRMQSTAQSSFEAWTKYYKQDENAANSIVSYYAKGALVALCIDLHLRSQGHSLEKVLSHIWKKLGENFYARDIDERGGILSIEKPSCGHDFNIVDLIEEATGIRMYEEIKAWAYEAEALPLKEMLEKLGLKLSTEKSKAATMNAKLKTECGRIFFANVYADGAAAKAGISAKDELIAIDGIKAKSDKWEDLLKGYAPEESVSVSVFRGDRLRTYEVILGCEAGKIKIENSGSSPNFFDQILTK</sequence>
<keyword evidence="2" id="KW-0645">Protease</keyword>
<dbReference type="Pfam" id="PF05299">
    <property type="entry name" value="Peptidase_M61"/>
    <property type="match status" value="1"/>
</dbReference>
<accession>G4QDC1</accession>
<evidence type="ECO:0000259" key="1">
    <source>
        <dbReference type="PROSITE" id="PS50106"/>
    </source>
</evidence>
<protein>
    <submittedName>
        <fullName evidence="2">Protease, putative</fullName>
    </submittedName>
</protein>
<keyword evidence="2" id="KW-0378">Hydrolase</keyword>
<dbReference type="AlphaFoldDB" id="G4QDC1"/>
<dbReference type="PROSITE" id="PS50106">
    <property type="entry name" value="PDZ"/>
    <property type="match status" value="1"/>
</dbReference>
<dbReference type="Gene3D" id="1.10.390.10">
    <property type="entry name" value="Neutral Protease Domain 2"/>
    <property type="match status" value="1"/>
</dbReference>
<dbReference type="Pfam" id="PF17899">
    <property type="entry name" value="Peptidase_M61_N"/>
    <property type="match status" value="1"/>
</dbReference>
<dbReference type="STRING" id="1008459.TASI_0147"/>
<dbReference type="InterPro" id="IPR007963">
    <property type="entry name" value="Peptidase_M61_catalytic"/>
</dbReference>
<evidence type="ECO:0000313" key="3">
    <source>
        <dbReference type="Proteomes" id="UP000009284"/>
    </source>
</evidence>
<dbReference type="GO" id="GO:0008233">
    <property type="term" value="F:peptidase activity"/>
    <property type="evidence" value="ECO:0007669"/>
    <property type="project" value="UniProtKB-KW"/>
</dbReference>
<gene>
    <name evidence="2" type="ordered locus">TASI_0147</name>
</gene>
<reference key="1">
    <citation type="submission" date="2011-09" db="EMBL/GenBank/DDBJ databases">
        <title>Genomic characterization of the Taylorella genus.</title>
        <authorList>
            <person name="Hebert L."/>
            <person name="Moumen B."/>
            <person name="Pons N."/>
            <person name="Duquesne F."/>
            <person name="Breuil M.-F."/>
            <person name="Goux D."/>
            <person name="Batto J.-M."/>
            <person name="Renault P."/>
            <person name="Laugier C."/>
            <person name="Petry S."/>
        </authorList>
    </citation>
    <scope>NUCLEOTIDE SEQUENCE</scope>
    <source>
        <strain>MCE3</strain>
    </source>
</reference>
<dbReference type="KEGG" id="tas:TASI_0147"/>
<keyword evidence="3" id="KW-1185">Reference proteome</keyword>
<dbReference type="InterPro" id="IPR040756">
    <property type="entry name" value="Peptidase_M61_N"/>
</dbReference>
<dbReference type="EMBL" id="CP003059">
    <property type="protein sequence ID" value="AEP35938.1"/>
    <property type="molecule type" value="Genomic_DNA"/>
</dbReference>
<dbReference type="SUPFAM" id="SSF50156">
    <property type="entry name" value="PDZ domain-like"/>
    <property type="match status" value="1"/>
</dbReference>
<dbReference type="InterPro" id="IPR036034">
    <property type="entry name" value="PDZ_sf"/>
</dbReference>
<dbReference type="HOGENOM" id="CLU_022755_0_1_4"/>
<dbReference type="Gene3D" id="2.60.40.3650">
    <property type="match status" value="1"/>
</dbReference>
<evidence type="ECO:0000313" key="2">
    <source>
        <dbReference type="EMBL" id="AEP35938.1"/>
    </source>
</evidence>
<dbReference type="GO" id="GO:0006508">
    <property type="term" value="P:proteolysis"/>
    <property type="evidence" value="ECO:0007669"/>
    <property type="project" value="UniProtKB-KW"/>
</dbReference>
<dbReference type="Gene3D" id="2.30.42.10">
    <property type="match status" value="1"/>
</dbReference>
<reference evidence="2 3" key="2">
    <citation type="journal article" date="2012" name="PLoS ONE">
        <title>Genomic characterization of the taylorella genus.</title>
        <authorList>
            <person name="Hebert L."/>
            <person name="Moumen B."/>
            <person name="Pons N."/>
            <person name="Duquesne F."/>
            <person name="Breuil M.F."/>
            <person name="Goux D."/>
            <person name="Batto J.M."/>
            <person name="Laugier C."/>
            <person name="Renault P."/>
            <person name="Petry S."/>
        </authorList>
    </citation>
    <scope>NUCLEOTIDE SEQUENCE [LARGE SCALE GENOMIC DNA]</scope>
    <source>
        <strain evidence="2 3">MCE3</strain>
    </source>
</reference>